<gene>
    <name evidence="2" type="ORF">HC031_25180</name>
</gene>
<dbReference type="PANTHER" id="PTHR30336">
    <property type="entry name" value="INNER MEMBRANE PROTEIN, PROBABLE PERMEASE"/>
    <property type="match status" value="1"/>
</dbReference>
<dbReference type="Gene3D" id="3.40.50.620">
    <property type="entry name" value="HUPs"/>
    <property type="match status" value="1"/>
</dbReference>
<evidence type="ECO:0000313" key="3">
    <source>
        <dbReference type="Proteomes" id="UP000722989"/>
    </source>
</evidence>
<sequence length="224" mass="24762">MPDTTVPDPTLREDLRSAAETLWRYHDLGHEPRRCDTGIGLGGRDLGAARVAVELFHRGMFPILVFTGARTPRSADRFPHGEAVAYHEYAVAAGVAPESILLEERATNTYENIVFSRRVLAAHGVRPRSVLLVSRPYQQRRAYATCRKQWPEVDVVCAASRQSLAEYVSGAGDAKRVIDSVVGDTQRIELYAQRGFAVPQEVPAEVRAAYERLVAAGYTGRLIS</sequence>
<dbReference type="Pfam" id="PF02698">
    <property type="entry name" value="DUF218"/>
    <property type="match status" value="1"/>
</dbReference>
<dbReference type="Proteomes" id="UP000722989">
    <property type="component" value="Unassembled WGS sequence"/>
</dbReference>
<comment type="caution">
    <text evidence="2">The sequence shown here is derived from an EMBL/GenBank/DDBJ whole genome shotgun (WGS) entry which is preliminary data.</text>
</comment>
<name>A0ABX0Y6Q0_9ACTN</name>
<reference evidence="2 3" key="1">
    <citation type="submission" date="2020-03" db="EMBL/GenBank/DDBJ databases">
        <title>WGS of the type strain of Planosporangium spp.</title>
        <authorList>
            <person name="Thawai C."/>
        </authorList>
    </citation>
    <scope>NUCLEOTIDE SEQUENCE [LARGE SCALE GENOMIC DNA]</scope>
    <source>
        <strain evidence="2 3">TBRC 5610</strain>
    </source>
</reference>
<evidence type="ECO:0000313" key="2">
    <source>
        <dbReference type="EMBL" id="NJC72984.1"/>
    </source>
</evidence>
<dbReference type="EMBL" id="JAATVY010000024">
    <property type="protein sequence ID" value="NJC72984.1"/>
    <property type="molecule type" value="Genomic_DNA"/>
</dbReference>
<dbReference type="InterPro" id="IPR003848">
    <property type="entry name" value="DUF218"/>
</dbReference>
<accession>A0ABX0Y6Q0</accession>
<keyword evidence="3" id="KW-1185">Reference proteome</keyword>
<dbReference type="InterPro" id="IPR014729">
    <property type="entry name" value="Rossmann-like_a/b/a_fold"/>
</dbReference>
<dbReference type="InterPro" id="IPR051599">
    <property type="entry name" value="Cell_Envelope_Assoc"/>
</dbReference>
<dbReference type="PANTHER" id="PTHR30336:SF20">
    <property type="entry name" value="DUF218 DOMAIN-CONTAINING PROTEIN"/>
    <property type="match status" value="1"/>
</dbReference>
<protein>
    <submittedName>
        <fullName evidence="2">YdcF family protein</fullName>
    </submittedName>
</protein>
<organism evidence="2 3">
    <name type="scientific">Planosporangium thailandense</name>
    <dbReference type="NCBI Taxonomy" id="765197"/>
    <lineage>
        <taxon>Bacteria</taxon>
        <taxon>Bacillati</taxon>
        <taxon>Actinomycetota</taxon>
        <taxon>Actinomycetes</taxon>
        <taxon>Micromonosporales</taxon>
        <taxon>Micromonosporaceae</taxon>
        <taxon>Planosporangium</taxon>
    </lineage>
</organism>
<proteinExistence type="predicted"/>
<dbReference type="CDD" id="cd06259">
    <property type="entry name" value="YdcF-like"/>
    <property type="match status" value="1"/>
</dbReference>
<evidence type="ECO:0000259" key="1">
    <source>
        <dbReference type="Pfam" id="PF02698"/>
    </source>
</evidence>
<feature type="domain" description="DUF218" evidence="1">
    <location>
        <begin position="48"/>
        <end position="158"/>
    </location>
</feature>